<evidence type="ECO:0000256" key="10">
    <source>
        <dbReference type="RuleBase" id="RU910715"/>
    </source>
</evidence>
<dbReference type="Pfam" id="PF03083">
    <property type="entry name" value="MtN3_slv"/>
    <property type="match status" value="2"/>
</dbReference>
<dbReference type="PANTHER" id="PTHR10791">
    <property type="entry name" value="RAG1-ACTIVATING PROTEIN 1"/>
    <property type="match status" value="1"/>
</dbReference>
<feature type="transmembrane region" description="Helical" evidence="10">
    <location>
        <begin position="194"/>
        <end position="214"/>
    </location>
</feature>
<gene>
    <name evidence="12" type="ORF">MANES_14G047600v8</name>
</gene>
<evidence type="ECO:0000256" key="1">
    <source>
        <dbReference type="ARBA" id="ARBA00004651"/>
    </source>
</evidence>
<organism evidence="12 13">
    <name type="scientific">Manihot esculenta</name>
    <name type="common">Cassava</name>
    <name type="synonym">Jatropha manihot</name>
    <dbReference type="NCBI Taxonomy" id="3983"/>
    <lineage>
        <taxon>Eukaryota</taxon>
        <taxon>Viridiplantae</taxon>
        <taxon>Streptophyta</taxon>
        <taxon>Embryophyta</taxon>
        <taxon>Tracheophyta</taxon>
        <taxon>Spermatophyta</taxon>
        <taxon>Magnoliopsida</taxon>
        <taxon>eudicotyledons</taxon>
        <taxon>Gunneridae</taxon>
        <taxon>Pentapetalae</taxon>
        <taxon>rosids</taxon>
        <taxon>fabids</taxon>
        <taxon>Malpighiales</taxon>
        <taxon>Euphorbiaceae</taxon>
        <taxon>Crotonoideae</taxon>
        <taxon>Manihoteae</taxon>
        <taxon>Manihot</taxon>
    </lineage>
</organism>
<feature type="transmembrane region" description="Helical" evidence="10">
    <location>
        <begin position="107"/>
        <end position="126"/>
    </location>
</feature>
<name>A0A2C9UIV2_MANES</name>
<dbReference type="OrthoDB" id="409725at2759"/>
<dbReference type="GO" id="GO:0051119">
    <property type="term" value="F:sugar transmembrane transporter activity"/>
    <property type="evidence" value="ECO:0000318"/>
    <property type="project" value="GO_Central"/>
</dbReference>
<feature type="transmembrane region" description="Helical" evidence="10">
    <location>
        <begin position="71"/>
        <end position="95"/>
    </location>
</feature>
<evidence type="ECO:0000256" key="9">
    <source>
        <dbReference type="ARBA" id="ARBA00023136"/>
    </source>
</evidence>
<feature type="transmembrane region" description="Helical" evidence="10">
    <location>
        <begin position="12"/>
        <end position="36"/>
    </location>
</feature>
<evidence type="ECO:0000313" key="12">
    <source>
        <dbReference type="EMBL" id="OAY30643.1"/>
    </source>
</evidence>
<keyword evidence="8 10" id="KW-1133">Transmembrane helix</keyword>
<feature type="transmembrane region" description="Helical" evidence="10">
    <location>
        <begin position="48"/>
        <end position="65"/>
    </location>
</feature>
<dbReference type="InterPro" id="IPR047664">
    <property type="entry name" value="SWEET"/>
</dbReference>
<sequence>MAVFSTHNPFALAFGILGNITSFVVFLAPMPTFFRICKKKSTEGFQSFPYVVALFSAMIWLYYASLKSDAFLLITVNSFGCFIETIYLTLFIAYASKQARMSTLRMLLLLNFGGFCLILLLSHFLAKGSSRVRILGWVCVIFSVSVFAAPLSILRVVIRTRSVEFMPFNLSFFLTLSAIMWFFYGILLKDLYVAIPNVLGFIFGVLQMILYVIYKNFKTAEEPKLPEHTIDNAKFSTSLTCGIQEAASPQLNGADKEENIHEKQDMDDPNGDQPIVCQV</sequence>
<dbReference type="Proteomes" id="UP000091857">
    <property type="component" value="Chromosome 14"/>
</dbReference>
<comment type="subcellular location">
    <subcellularLocation>
        <location evidence="1 10">Cell membrane</location>
        <topology evidence="1 10">Multi-pass membrane protein</topology>
    </subcellularLocation>
</comment>
<comment type="function">
    <text evidence="10">Mediates both low-affinity uptake and efflux of sugar across the membrane.</text>
</comment>
<dbReference type="GO" id="GO:0008643">
    <property type="term" value="P:carbohydrate transport"/>
    <property type="evidence" value="ECO:0000318"/>
    <property type="project" value="GO_Central"/>
</dbReference>
<feature type="region of interest" description="Disordered" evidence="11">
    <location>
        <begin position="248"/>
        <end position="274"/>
    </location>
</feature>
<keyword evidence="3 10" id="KW-0813">Transport</keyword>
<dbReference type="FunFam" id="1.20.1280.290:FF:000003">
    <property type="entry name" value="Bidirectional sugar transporter SWEET"/>
    <property type="match status" value="1"/>
</dbReference>
<feature type="compositionally biased region" description="Basic and acidic residues" evidence="11">
    <location>
        <begin position="254"/>
        <end position="266"/>
    </location>
</feature>
<evidence type="ECO:0000256" key="3">
    <source>
        <dbReference type="ARBA" id="ARBA00022448"/>
    </source>
</evidence>
<dbReference type="Gene3D" id="1.20.1280.290">
    <property type="match status" value="2"/>
</dbReference>
<dbReference type="GO" id="GO:0008515">
    <property type="term" value="F:sucrose transmembrane transporter activity"/>
    <property type="evidence" value="ECO:0007669"/>
    <property type="project" value="UniProtKB-ARBA"/>
</dbReference>
<protein>
    <recommendedName>
        <fullName evidence="10">Bidirectional sugar transporter SWEET</fullName>
    </recommendedName>
</protein>
<accession>A0A2C9UIV2</accession>
<dbReference type="AlphaFoldDB" id="A0A2C9UIV2"/>
<evidence type="ECO:0000256" key="7">
    <source>
        <dbReference type="ARBA" id="ARBA00022737"/>
    </source>
</evidence>
<dbReference type="InterPro" id="IPR004316">
    <property type="entry name" value="SWEET_rpt"/>
</dbReference>
<evidence type="ECO:0000313" key="13">
    <source>
        <dbReference type="Proteomes" id="UP000091857"/>
    </source>
</evidence>
<reference evidence="13" key="1">
    <citation type="journal article" date="2016" name="Nat. Biotechnol.">
        <title>Sequencing wild and cultivated cassava and related species reveals extensive interspecific hybridization and genetic diversity.</title>
        <authorList>
            <person name="Bredeson J.V."/>
            <person name="Lyons J.B."/>
            <person name="Prochnik S.E."/>
            <person name="Wu G.A."/>
            <person name="Ha C.M."/>
            <person name="Edsinger-Gonzales E."/>
            <person name="Grimwood J."/>
            <person name="Schmutz J."/>
            <person name="Rabbi I.Y."/>
            <person name="Egesi C."/>
            <person name="Nauluvula P."/>
            <person name="Lebot V."/>
            <person name="Ndunguru J."/>
            <person name="Mkamilo G."/>
            <person name="Bart R.S."/>
            <person name="Setter T.L."/>
            <person name="Gleadow R.M."/>
            <person name="Kulakow P."/>
            <person name="Ferguson M.E."/>
            <person name="Rounsley S."/>
            <person name="Rokhsar D.S."/>
        </authorList>
    </citation>
    <scope>NUCLEOTIDE SEQUENCE [LARGE SCALE GENOMIC DNA]</scope>
    <source>
        <strain evidence="13">cv. AM560-2</strain>
    </source>
</reference>
<evidence type="ECO:0000256" key="2">
    <source>
        <dbReference type="ARBA" id="ARBA00007809"/>
    </source>
</evidence>
<comment type="similarity">
    <text evidence="2 10">Belongs to the SWEET sugar transporter family.</text>
</comment>
<evidence type="ECO:0000256" key="4">
    <source>
        <dbReference type="ARBA" id="ARBA00022475"/>
    </source>
</evidence>
<dbReference type="Gramene" id="Manes.14G047600.1.v8.1">
    <property type="protein sequence ID" value="Manes.14G047600.1.v8.1.CDS"/>
    <property type="gene ID" value="Manes.14G047600.v8.1"/>
</dbReference>
<proteinExistence type="inferred from homology"/>
<dbReference type="GO" id="GO:0005886">
    <property type="term" value="C:plasma membrane"/>
    <property type="evidence" value="ECO:0007669"/>
    <property type="project" value="UniProtKB-SubCell"/>
</dbReference>
<keyword evidence="9 10" id="KW-0472">Membrane</keyword>
<evidence type="ECO:0000256" key="11">
    <source>
        <dbReference type="SAM" id="MobiDB-lite"/>
    </source>
</evidence>
<feature type="transmembrane region" description="Helical" evidence="10">
    <location>
        <begin position="170"/>
        <end position="188"/>
    </location>
</feature>
<dbReference type="PANTHER" id="PTHR10791:SF22">
    <property type="entry name" value="BIDIRECTIONAL SUGAR TRANSPORTER SWEET11"/>
    <property type="match status" value="1"/>
</dbReference>
<dbReference type="FunFam" id="1.20.1280.290:FF:000001">
    <property type="entry name" value="Bidirectional sugar transporter SWEET"/>
    <property type="match status" value="1"/>
</dbReference>
<evidence type="ECO:0000256" key="6">
    <source>
        <dbReference type="ARBA" id="ARBA00022692"/>
    </source>
</evidence>
<keyword evidence="13" id="KW-1185">Reference proteome</keyword>
<evidence type="ECO:0000256" key="8">
    <source>
        <dbReference type="ARBA" id="ARBA00022989"/>
    </source>
</evidence>
<dbReference type="EMBL" id="CM004400">
    <property type="protein sequence ID" value="OAY30643.1"/>
    <property type="molecule type" value="Genomic_DNA"/>
</dbReference>
<feature type="transmembrane region" description="Helical" evidence="10">
    <location>
        <begin position="132"/>
        <end position="158"/>
    </location>
</feature>
<keyword evidence="7" id="KW-0677">Repeat</keyword>
<keyword evidence="4" id="KW-1003">Cell membrane</keyword>
<comment type="caution">
    <text evidence="12">The sequence shown here is derived from an EMBL/GenBank/DDBJ whole genome shotgun (WGS) entry which is preliminary data.</text>
</comment>
<evidence type="ECO:0000256" key="5">
    <source>
        <dbReference type="ARBA" id="ARBA00022597"/>
    </source>
</evidence>
<keyword evidence="6 10" id="KW-0812">Transmembrane</keyword>
<keyword evidence="5 10" id="KW-0762">Sugar transport</keyword>
<dbReference type="GO" id="GO:0016020">
    <property type="term" value="C:membrane"/>
    <property type="evidence" value="ECO:0000318"/>
    <property type="project" value="GO_Central"/>
</dbReference>